<organism evidence="1 2">
    <name type="scientific">Spiroplasma kunkelii CR2-3x</name>
    <dbReference type="NCBI Taxonomy" id="273035"/>
    <lineage>
        <taxon>Bacteria</taxon>
        <taxon>Bacillati</taxon>
        <taxon>Mycoplasmatota</taxon>
        <taxon>Mollicutes</taxon>
        <taxon>Entomoplasmatales</taxon>
        <taxon>Spiroplasmataceae</taxon>
        <taxon>Spiroplasma</taxon>
    </lineage>
</organism>
<reference evidence="1 2" key="1">
    <citation type="journal article" date="2015" name="Genome Announc.">
        <title>Complete Genome Sequence of Spiroplasma kunkelii Strain CR2-3x, Causal Agent of Corn Stunt Disease in Zea mays L.</title>
        <authorList>
            <person name="Davis R.E."/>
            <person name="Shao J."/>
            <person name="Dally E.L."/>
            <person name="Zhao Y."/>
            <person name="Gasparich G.E."/>
            <person name="Gaynor B.J."/>
            <person name="Athey J.C."/>
            <person name="Harrison N.A."/>
            <person name="Donofrio N."/>
        </authorList>
    </citation>
    <scope>NUCLEOTIDE SEQUENCE [LARGE SCALE GENOMIC DNA]</scope>
    <source>
        <strain evidence="1 2">CR2-3x</strain>
    </source>
</reference>
<dbReference type="STRING" id="273035.SKUN_0020"/>
<name>A0A0K2JEC9_SPIKU</name>
<protein>
    <submittedName>
        <fullName evidence="1">Uncharacterized protein</fullName>
    </submittedName>
</protein>
<accession>A0A0K2JEC9</accession>
<dbReference type="OrthoDB" id="390877at2"/>
<dbReference type="Proteomes" id="UP000062963">
    <property type="component" value="Chromosome"/>
</dbReference>
<evidence type="ECO:0000313" key="2">
    <source>
        <dbReference type="Proteomes" id="UP000062963"/>
    </source>
</evidence>
<dbReference type="AlphaFoldDB" id="A0A0K2JEC9"/>
<evidence type="ECO:0000313" key="1">
    <source>
        <dbReference type="EMBL" id="ALA96945.1"/>
    </source>
</evidence>
<dbReference type="PATRIC" id="fig|273035.7.peg.21"/>
<dbReference type="EMBL" id="CP010899">
    <property type="protein sequence ID" value="ALA96945.1"/>
    <property type="molecule type" value="Genomic_DNA"/>
</dbReference>
<dbReference type="KEGG" id="skn:SKUN_0020"/>
<dbReference type="RefSeq" id="WP_053390328.1">
    <property type="nucleotide sequence ID" value="NZ_CP010899.1"/>
</dbReference>
<sequence>MASIIGLHEGFVIGNGVANLTKEGHLLLSAQEMRVKDILSNPDYYTFHRLTATAQSSPNMESADYAVAIYTIPERLFYGDSEWNHEKGNPKQNQDAKRGRLVIDHTIGLKTQWRRFDLDRLKNTDPSLRGELVAKWTGSITENMMFNLELYFLKGVIDNYIARSSFNPDYAFVYDTSTIKTQQDALDLMYKLAHRMTDETRKINASQIGTNTSDWEIIWEPHSYLDLTRAYTQLVGESISANTMVTGTLFQDKVMGYMISKSLWLGQNIKPLYGKTSDGKLQVNLEGMNRTRGFDLSISKKIEGLVIHRENAAMITIFTENISYVDNDTQEPAFTSRVLFSLPALTRPELGFLIVKEKFNDQEKNDAIARMWDNTNTTGDSWQKYNEFTGEWENELTYQLLDYDPNYKDFYNPTFKNAMLNTINNINNLEVDQTSLNMNVNKKYYKFFGINQSTPDEAEIKKLFDKVLDNNLTTNQKDRVIAFMRSAMILSDGKNDYPIQINSAGTYLPVNQIVNGNIYLHINAGIIDNQNINDKKILINKTIPALSTVITVPNLGQITMAGNTPTTAELETAIKVKNTNYQTGDATFSTITSTGALATGNPNKYSGTVNLIYSK</sequence>
<keyword evidence="2" id="KW-1185">Reference proteome</keyword>
<proteinExistence type="predicted"/>
<gene>
    <name evidence="1" type="ORF">SKUN_0020</name>
</gene>